<protein>
    <submittedName>
        <fullName evidence="2">Uncharacterized protein</fullName>
    </submittedName>
</protein>
<evidence type="ECO:0000313" key="2">
    <source>
        <dbReference type="EMBL" id="QEG39263.1"/>
    </source>
</evidence>
<proteinExistence type="predicted"/>
<dbReference type="EMBL" id="CP042914">
    <property type="protein sequence ID" value="QEG39263.1"/>
    <property type="molecule type" value="Genomic_DNA"/>
</dbReference>
<dbReference type="AlphaFoldDB" id="A0A5B9QZ49"/>
<dbReference type="OrthoDB" id="277935at2"/>
<keyword evidence="3" id="KW-1185">Reference proteome</keyword>
<dbReference type="Proteomes" id="UP000325286">
    <property type="component" value="Chromosome"/>
</dbReference>
<sequence length="404" mass="46205" precursor="true">MHIFPIYRVLVFALLIALLVEPAAAQDNQQPEDRPAPIRRSPTAAIRDSVQQQTRMLSADAQRRKDLEDTRAHYTDFWGIGRSAPFLKQNFESRQIDLDLKKMRAYWQKKQERNVALWQQLENKIENNRKPELERRARALAVWERAFADPRSRAIAVQNGSLFNFFLRQIDVHSGLSSSGELPPQLTADLPTFDDSMINGIRIEIRAAGGPIAVSLTNPLPDVLSTYPYLLLDPAFKSQRERVVELAKVVMGPHADAEAQYLAAEAYSEAFQELSETFYRRYPPSARKSVSRTQWYRLNDVDNYLASLDQTVSNAANGGVGGVRRPIYTDIYPPDERNLATLCQFMLRNGIRFAKPAPQTEFVYDRLFPQFRNFMMQLEVAPDQQWMESALINVDLDGAVRDEP</sequence>
<reference evidence="2 3" key="1">
    <citation type="submission" date="2019-08" db="EMBL/GenBank/DDBJ databases">
        <title>Deep-cultivation of Planctomycetes and their phenomic and genomic characterization uncovers novel biology.</title>
        <authorList>
            <person name="Wiegand S."/>
            <person name="Jogler M."/>
            <person name="Boedeker C."/>
            <person name="Pinto D."/>
            <person name="Vollmers J."/>
            <person name="Rivas-Marin E."/>
            <person name="Kohn T."/>
            <person name="Peeters S.H."/>
            <person name="Heuer A."/>
            <person name="Rast P."/>
            <person name="Oberbeckmann S."/>
            <person name="Bunk B."/>
            <person name="Jeske O."/>
            <person name="Meyerdierks A."/>
            <person name="Storesund J.E."/>
            <person name="Kallscheuer N."/>
            <person name="Luecker S."/>
            <person name="Lage O.M."/>
            <person name="Pohl T."/>
            <person name="Merkel B.J."/>
            <person name="Hornburger P."/>
            <person name="Mueller R.-W."/>
            <person name="Bruemmer F."/>
            <person name="Labrenz M."/>
            <person name="Spormann A.M."/>
            <person name="Op den Camp H."/>
            <person name="Overmann J."/>
            <person name="Amann R."/>
            <person name="Jetten M.S.M."/>
            <person name="Mascher T."/>
            <person name="Medema M.H."/>
            <person name="Devos D.P."/>
            <person name="Kaster A.-K."/>
            <person name="Ovreas L."/>
            <person name="Rohde M."/>
            <person name="Galperin M.Y."/>
            <person name="Jogler C."/>
        </authorList>
    </citation>
    <scope>NUCLEOTIDE SEQUENCE [LARGE SCALE GENOMIC DNA]</scope>
    <source>
        <strain evidence="2 3">UC8</strain>
    </source>
</reference>
<name>A0A5B9QZ49_9BACT</name>
<gene>
    <name evidence="2" type="ORF">UC8_12240</name>
</gene>
<keyword evidence="1" id="KW-0732">Signal</keyword>
<feature type="chain" id="PRO_5023047251" evidence="1">
    <location>
        <begin position="26"/>
        <end position="404"/>
    </location>
</feature>
<organism evidence="2 3">
    <name type="scientific">Roseimaritima ulvae</name>
    <dbReference type="NCBI Taxonomy" id="980254"/>
    <lineage>
        <taxon>Bacteria</taxon>
        <taxon>Pseudomonadati</taxon>
        <taxon>Planctomycetota</taxon>
        <taxon>Planctomycetia</taxon>
        <taxon>Pirellulales</taxon>
        <taxon>Pirellulaceae</taxon>
        <taxon>Roseimaritima</taxon>
    </lineage>
</organism>
<evidence type="ECO:0000313" key="3">
    <source>
        <dbReference type="Proteomes" id="UP000325286"/>
    </source>
</evidence>
<accession>A0A5B9QZ49</accession>
<evidence type="ECO:0000256" key="1">
    <source>
        <dbReference type="SAM" id="SignalP"/>
    </source>
</evidence>
<dbReference type="KEGG" id="rul:UC8_12240"/>
<dbReference type="RefSeq" id="WP_068138560.1">
    <property type="nucleotide sequence ID" value="NZ_CP042914.1"/>
</dbReference>
<feature type="signal peptide" evidence="1">
    <location>
        <begin position="1"/>
        <end position="25"/>
    </location>
</feature>